<feature type="compositionally biased region" description="Polar residues" evidence="1">
    <location>
        <begin position="18"/>
        <end position="36"/>
    </location>
</feature>
<evidence type="ECO:0000256" key="1">
    <source>
        <dbReference type="SAM" id="MobiDB-lite"/>
    </source>
</evidence>
<dbReference type="EMBL" id="AB853026">
    <property type="protein sequence ID" value="BAO18938.1"/>
    <property type="molecule type" value="Genomic_DNA"/>
</dbReference>
<proteinExistence type="predicted"/>
<keyword evidence="2" id="KW-0614">Plasmid</keyword>
<accession>V5YNR7</accession>
<sequence length="222" mass="24142">MRISSTPVSPSRSFSRSAAGNLTTPSAPSRRTTQIPWCQPSSPDAASSPESICGLLPTPPQEAHRTSVRTSCAFARTASSTRGHSNALVMSFVPTVDALVALVARASAGRTVHNARHVVFENFPLTSLPFSRSFLDLARLAFVAQFVGARCFPSHTSSLLPGYHRVDGLSEILESVLFPIRFERRLGLCVHHRIEAHLAGGLRFRAEDFLSVTHLLAPLFLR</sequence>
<reference evidence="2" key="1">
    <citation type="journal article" date="2014" name="Microbiology">
        <title>A 2,4-dichlorophenoxyacetic acid degradation plasmid pM7012 discloses distribution of an unclassified megaplasmid group across bacterial species.</title>
        <authorList>
            <person name="Sakai Y."/>
            <person name="Ogawa N."/>
            <person name="Shimomura Y."/>
            <person name="Fujii T."/>
        </authorList>
    </citation>
    <scope>NUCLEOTIDE SEQUENCE</scope>
    <source>
        <strain evidence="2">M701</strain>
    </source>
</reference>
<feature type="region of interest" description="Disordered" evidence="1">
    <location>
        <begin position="1"/>
        <end position="67"/>
    </location>
</feature>
<protein>
    <submittedName>
        <fullName evidence="2">Uncharacterized protein</fullName>
    </submittedName>
</protein>
<name>V5YNR7_9BURK</name>
<geneLocation type="plasmid" evidence="2">
    <name>pM7012</name>
</geneLocation>
<dbReference type="AlphaFoldDB" id="V5YNR7"/>
<evidence type="ECO:0000313" key="2">
    <source>
        <dbReference type="EMBL" id="BAO18938.1"/>
    </source>
</evidence>
<reference evidence="2" key="2">
    <citation type="submission" date="2024-06" db="EMBL/GenBank/DDBJ databases">
        <authorList>
            <person name="Sakai Y."/>
            <person name="Fujii T."/>
        </authorList>
    </citation>
    <scope>NUCLEOTIDE SEQUENCE</scope>
    <source>
        <strain evidence="2">M701</strain>
        <plasmid evidence="2">pM7012</plasmid>
    </source>
</reference>
<organism evidence="2">
    <name type="scientific">Burkholderia sp. M701</name>
    <dbReference type="NCBI Taxonomy" id="326454"/>
    <lineage>
        <taxon>Bacteria</taxon>
        <taxon>Pseudomonadati</taxon>
        <taxon>Pseudomonadota</taxon>
        <taxon>Betaproteobacteria</taxon>
        <taxon>Burkholderiales</taxon>
        <taxon>Burkholderiaceae</taxon>
        <taxon>Burkholderia</taxon>
    </lineage>
</organism>
<feature type="compositionally biased region" description="Low complexity" evidence="1">
    <location>
        <begin position="40"/>
        <end position="51"/>
    </location>
</feature>
<feature type="compositionally biased region" description="Low complexity" evidence="1">
    <location>
        <begin position="1"/>
        <end position="17"/>
    </location>
</feature>